<dbReference type="InterPro" id="IPR006926">
    <property type="entry name" value="Vps16_N"/>
</dbReference>
<dbReference type="Pfam" id="PF04840">
    <property type="entry name" value="Vps16_C"/>
    <property type="match status" value="1"/>
</dbReference>
<dbReference type="EMBL" id="CACVKT020001098">
    <property type="protein sequence ID" value="CAC5365087.1"/>
    <property type="molecule type" value="Genomic_DNA"/>
</dbReference>
<keyword evidence="4" id="KW-0472">Membrane</keyword>
<dbReference type="InterPro" id="IPR038132">
    <property type="entry name" value="Vps16_C_sf"/>
</dbReference>
<evidence type="ECO:0000313" key="8">
    <source>
        <dbReference type="Proteomes" id="UP000507470"/>
    </source>
</evidence>
<evidence type="ECO:0000256" key="3">
    <source>
        <dbReference type="ARBA" id="ARBA00061859"/>
    </source>
</evidence>
<dbReference type="SUPFAM" id="SSF50978">
    <property type="entry name" value="WD40 repeat-like"/>
    <property type="match status" value="1"/>
</dbReference>
<dbReference type="GO" id="GO:0042144">
    <property type="term" value="P:vacuole fusion, non-autophagic"/>
    <property type="evidence" value="ECO:0007669"/>
    <property type="project" value="TreeGrafter"/>
</dbReference>
<dbReference type="InterPro" id="IPR006925">
    <property type="entry name" value="Vps16_C"/>
</dbReference>
<feature type="domain" description="Vps16 N-terminal" evidence="6">
    <location>
        <begin position="104"/>
        <end position="513"/>
    </location>
</feature>
<comment type="similarity">
    <text evidence="1 4">Belongs to the VPS16 family.</text>
</comment>
<dbReference type="GO" id="GO:0030897">
    <property type="term" value="C:HOPS complex"/>
    <property type="evidence" value="ECO:0007669"/>
    <property type="project" value="UniProtKB-UniRule"/>
</dbReference>
<dbReference type="Proteomes" id="UP000507470">
    <property type="component" value="Unassembled WGS sequence"/>
</dbReference>
<comment type="function">
    <text evidence="4">Plays a role in vesicle-mediated protein trafficking to lysosomal compartments including the endocytic membrane transport and autophagic pathways. Believed to act as a core component of the putative HOPS and CORVET endosomal tethering complexes.</text>
</comment>
<dbReference type="GO" id="GO:0016197">
    <property type="term" value="P:endosomal transport"/>
    <property type="evidence" value="ECO:0007669"/>
    <property type="project" value="TreeGrafter"/>
</dbReference>
<reference evidence="7 8" key="1">
    <citation type="submission" date="2020-06" db="EMBL/GenBank/DDBJ databases">
        <authorList>
            <person name="Li R."/>
            <person name="Bekaert M."/>
        </authorList>
    </citation>
    <scope>NUCLEOTIDE SEQUENCE [LARGE SCALE GENOMIC DNA]</scope>
    <source>
        <strain evidence="8">wild</strain>
    </source>
</reference>
<keyword evidence="4" id="KW-0813">Transport</keyword>
<organism evidence="7 8">
    <name type="scientific">Mytilus coruscus</name>
    <name type="common">Sea mussel</name>
    <dbReference type="NCBI Taxonomy" id="42192"/>
    <lineage>
        <taxon>Eukaryota</taxon>
        <taxon>Metazoa</taxon>
        <taxon>Spiralia</taxon>
        <taxon>Lophotrochozoa</taxon>
        <taxon>Mollusca</taxon>
        <taxon>Bivalvia</taxon>
        <taxon>Autobranchia</taxon>
        <taxon>Pteriomorphia</taxon>
        <taxon>Mytilida</taxon>
        <taxon>Mytiloidea</taxon>
        <taxon>Mytilidae</taxon>
        <taxon>Mytilinae</taxon>
        <taxon>Mytilus</taxon>
    </lineage>
</organism>
<keyword evidence="8" id="KW-1185">Reference proteome</keyword>
<dbReference type="PANTHER" id="PTHR12811:SF0">
    <property type="entry name" value="VACUOLAR PROTEIN SORTING-ASSOCIATED PROTEIN 16 HOMOLOG"/>
    <property type="match status" value="1"/>
</dbReference>
<dbReference type="GO" id="GO:0033263">
    <property type="term" value="C:CORVET complex"/>
    <property type="evidence" value="ECO:0007669"/>
    <property type="project" value="UniProtKB-UniRule"/>
</dbReference>
<name>A0A6J8ACM6_MYTCO</name>
<gene>
    <name evidence="7" type="ORF">MCOR_5901</name>
</gene>
<dbReference type="OrthoDB" id="1792at2759"/>
<evidence type="ECO:0000259" key="5">
    <source>
        <dbReference type="Pfam" id="PF04840"/>
    </source>
</evidence>
<evidence type="ECO:0000256" key="2">
    <source>
        <dbReference type="ARBA" id="ARBA00017947"/>
    </source>
</evidence>
<dbReference type="Pfam" id="PF04841">
    <property type="entry name" value="Vps16_N"/>
    <property type="match status" value="1"/>
</dbReference>
<evidence type="ECO:0000313" key="7">
    <source>
        <dbReference type="EMBL" id="CAC5365087.1"/>
    </source>
</evidence>
<dbReference type="PANTHER" id="PTHR12811">
    <property type="entry name" value="VACUOLAR PROTEIN SORTING VPS16"/>
    <property type="match status" value="1"/>
</dbReference>
<protein>
    <recommendedName>
        <fullName evidence="2 4">Vacuolar protein sorting-associated protein 16 homolog</fullName>
    </recommendedName>
</protein>
<dbReference type="AlphaFoldDB" id="A0A6J8ACM6"/>
<accession>A0A6J8ACM6</accession>
<dbReference type="InterPro" id="IPR036322">
    <property type="entry name" value="WD40_repeat_dom_sf"/>
</dbReference>
<dbReference type="PIRSF" id="PIRSF007949">
    <property type="entry name" value="VPS16"/>
    <property type="match status" value="1"/>
</dbReference>
<dbReference type="Gene3D" id="1.10.150.780">
    <property type="entry name" value="Vps16, C-terminal region"/>
    <property type="match status" value="1"/>
</dbReference>
<keyword evidence="4" id="KW-0967">Endosome</keyword>
<dbReference type="InterPro" id="IPR016534">
    <property type="entry name" value="VPS16"/>
</dbReference>
<dbReference type="GO" id="GO:0005765">
    <property type="term" value="C:lysosomal membrane"/>
    <property type="evidence" value="ECO:0007669"/>
    <property type="project" value="UniProtKB-SubCell"/>
</dbReference>
<dbReference type="GO" id="GO:0031902">
    <property type="term" value="C:late endosome membrane"/>
    <property type="evidence" value="ECO:0007669"/>
    <property type="project" value="UniProtKB-SubCell"/>
</dbReference>
<feature type="domain" description="Vps16 C-terminal" evidence="5">
    <location>
        <begin position="610"/>
        <end position="924"/>
    </location>
</feature>
<sequence>MMDLGARIYLAMRDLGARIYLTMMDLGARIYLAMRDLNARIYLAMRHLGARIYLAMRDLGAQIYLAMRGLGARIYLAMRGRLETAEETVFRKCKSVEYKLLMATADWNPLGDVYLRKTELYSMGWADIVDLNKFVAVASCQYGGPIALLRDDAQTARVQVSTKPVITTYTAAGYQIGQMRWNSGQIVKMGWTVTEDLLCVQDDGVVLVYDFFLNFKRTFGMGQEAKDVKVIDCQIFNSFQGTGIAILTSTFRIFIINSVDDPRIRRLAEVPGLQTAPSSWTIINLDRQSRALVAKGKELYLIDHGGQFQYQSPQISAEVNEYVMMSVSYSNKYLAMFTDSGVIWIGSSDLQKCYCEFNTKSPQCPQQLAWCGSGAVVAMWDKFMLVVGPDKDWIKFQFDSPVHLTQEDDGLRIIQNYQHEFLHKVPDVTEKIFKIGSMEPGAMLYEANREFMKGSQKADEYVRMIKDKLDIAVDQCIQAAGHELEPSKQKQLLRAASFGKCFLTDYNPQAFVDMCQMLRVLNQVRNHVIGIPLTYTQLEKLTTTVLIDRLVLRKFFAYAIKISQYLKIPEAEGSSRILAHWACYKVKQKNQDDEIIARAIAQKLGDTPGVSYSEVANEALECGREELAIRLLDYEPRAAHQVPLLMKMHKDQIALSKAIESGDTDLVYTVLLRLKESMTQGDFLMSIRSMPISYSLFLQYCRQQNPKLLEDLYYQEDNFIEEGNCKIMRSFDDERLDDRTETLNQAIKCYQKGRHDFVIKQTEDQIKLLKYQRRLEEEFNRPYMDLSLHQTIYRLTVENNYKVSEQLRKEFKVPDRRYWWIRIQGLAEAGEWVELDKFSRNKKPPVGMEAFVEVCAKHHNVNEAMKYMSRVSPEQKVRCLVKVGNKKAAADTAFENRNEEELNFVLSKCGHSDRQLVESIKSMKQQLGLKR</sequence>
<dbReference type="FunFam" id="1.10.150.780:FF:000001">
    <property type="entry name" value="Vacuolar protein sorting-associated protein 16 homolog"/>
    <property type="match status" value="1"/>
</dbReference>
<comment type="subunit">
    <text evidence="3">Core component of at least two putative endosomal tethering complexes, the homotypic fusion and vacuole protein sorting (HOPS) complex and the class C core vacuole/endosome tethering (CORVET) complex. Their common core is composed of the class C Vps proteins VPS11, VPS16, VPS18 and VPS33A, which in HOPS further associates with VPS39 and VPS41 and in CORVET with VPS8 and TGFBRAP1. Interacts with RAB5C. Interacts with STX17, MON1B. Associates with adapter protein complex 3 (AP-3) and clathrin:AP-3 complexes.</text>
</comment>
<keyword evidence="4" id="KW-0653">Protein transport</keyword>
<evidence type="ECO:0000259" key="6">
    <source>
        <dbReference type="Pfam" id="PF04841"/>
    </source>
</evidence>
<keyword evidence="4" id="KW-0458">Lysosome</keyword>
<evidence type="ECO:0000256" key="4">
    <source>
        <dbReference type="PIRNR" id="PIRNR007949"/>
    </source>
</evidence>
<evidence type="ECO:0000256" key="1">
    <source>
        <dbReference type="ARBA" id="ARBA00009250"/>
    </source>
</evidence>
<dbReference type="GO" id="GO:0006886">
    <property type="term" value="P:intracellular protein transport"/>
    <property type="evidence" value="ECO:0007669"/>
    <property type="project" value="InterPro"/>
</dbReference>
<proteinExistence type="inferred from homology"/>
<dbReference type="GO" id="GO:0003779">
    <property type="term" value="F:actin binding"/>
    <property type="evidence" value="ECO:0007669"/>
    <property type="project" value="TreeGrafter"/>
</dbReference>
<comment type="subcellular location">
    <subcellularLocation>
        <location evidence="4">Late endosome membrane</location>
        <topology evidence="4">Peripheral membrane protein</topology>
        <orientation evidence="4">Cytoplasmic side</orientation>
    </subcellularLocation>
    <subcellularLocation>
        <location evidence="4">Lysosome membrane</location>
        <topology evidence="4">Peripheral membrane protein</topology>
        <orientation evidence="4">Cytoplasmic side</orientation>
    </subcellularLocation>
    <text evidence="4">Cytoplasmic, peripheral membrane protein associated with late endosomes/lysosomes.</text>
</comment>